<dbReference type="InterPro" id="IPR010432">
    <property type="entry name" value="RDD"/>
</dbReference>
<reference evidence="6" key="1">
    <citation type="submission" date="2016-03" db="EMBL/GenBank/DDBJ databases">
        <authorList>
            <person name="Ploux O."/>
        </authorList>
    </citation>
    <scope>NUCLEOTIDE SEQUENCE</scope>
    <source>
        <strain evidence="6">UC10</strain>
    </source>
</reference>
<sequence>MTGTADLPCSHCGSILRPNAPFCAACGQAVPNRPTHLLSNTNTATQQHVPAQSTGSFASDQVVEAGRGVRCCSHLLDVAAMLSPAFPIAIAATILGLVDVIYIVVPIAFVAVSVWMSLWRSLTGMTFGTATLGLRTVRTADNKPPGFAAVALRSLVFTGTAGLAALPVLTGPAPRQGLHDRVVGISVIDISLGANPFGQRQQTPLRRTLDRGLRKVSSPVPVGAGPP</sequence>
<accession>A0A1Y5PHT3</accession>
<organism evidence="6">
    <name type="scientific">uncultured Mycobacterium sp</name>
    <dbReference type="NCBI Taxonomy" id="171292"/>
    <lineage>
        <taxon>Bacteria</taxon>
        <taxon>Bacillati</taxon>
        <taxon>Actinomycetota</taxon>
        <taxon>Actinomycetes</taxon>
        <taxon>Mycobacteriales</taxon>
        <taxon>Mycobacteriaceae</taxon>
        <taxon>Mycobacterium</taxon>
        <taxon>environmental samples</taxon>
    </lineage>
</organism>
<dbReference type="GO" id="GO:0016020">
    <property type="term" value="C:membrane"/>
    <property type="evidence" value="ECO:0007669"/>
    <property type="project" value="UniProtKB-SubCell"/>
</dbReference>
<feature type="domain" description="RDD" evidence="5">
    <location>
        <begin position="65"/>
        <end position="182"/>
    </location>
</feature>
<evidence type="ECO:0000256" key="2">
    <source>
        <dbReference type="ARBA" id="ARBA00022692"/>
    </source>
</evidence>
<protein>
    <submittedName>
        <fullName evidence="6">RDD domain containing protein</fullName>
    </submittedName>
</protein>
<proteinExistence type="predicted"/>
<keyword evidence="4" id="KW-0472">Membrane</keyword>
<keyword evidence="2" id="KW-0812">Transmembrane</keyword>
<dbReference type="AlphaFoldDB" id="A0A1Y5PHT3"/>
<evidence type="ECO:0000256" key="4">
    <source>
        <dbReference type="ARBA" id="ARBA00023136"/>
    </source>
</evidence>
<name>A0A1Y5PHT3_9MYCO</name>
<evidence type="ECO:0000259" key="5">
    <source>
        <dbReference type="Pfam" id="PF06271"/>
    </source>
</evidence>
<dbReference type="EMBL" id="FLQS01000016">
    <property type="protein sequence ID" value="SBS75488.1"/>
    <property type="molecule type" value="Genomic_DNA"/>
</dbReference>
<evidence type="ECO:0000313" key="6">
    <source>
        <dbReference type="EMBL" id="SBS75488.1"/>
    </source>
</evidence>
<evidence type="ECO:0000256" key="3">
    <source>
        <dbReference type="ARBA" id="ARBA00022989"/>
    </source>
</evidence>
<evidence type="ECO:0000256" key="1">
    <source>
        <dbReference type="ARBA" id="ARBA00004141"/>
    </source>
</evidence>
<dbReference type="Pfam" id="PF06271">
    <property type="entry name" value="RDD"/>
    <property type="match status" value="1"/>
</dbReference>
<keyword evidence="3" id="KW-1133">Transmembrane helix</keyword>
<gene>
    <name evidence="6" type="ORF">MHPYR_230058</name>
</gene>
<comment type="subcellular location">
    <subcellularLocation>
        <location evidence="1">Membrane</location>
        <topology evidence="1">Multi-pass membrane protein</topology>
    </subcellularLocation>
</comment>